<organism evidence="1">
    <name type="scientific">Rhizophora mucronata</name>
    <name type="common">Asiatic mangrove</name>
    <dbReference type="NCBI Taxonomy" id="61149"/>
    <lineage>
        <taxon>Eukaryota</taxon>
        <taxon>Viridiplantae</taxon>
        <taxon>Streptophyta</taxon>
        <taxon>Embryophyta</taxon>
        <taxon>Tracheophyta</taxon>
        <taxon>Spermatophyta</taxon>
        <taxon>Magnoliopsida</taxon>
        <taxon>eudicotyledons</taxon>
        <taxon>Gunneridae</taxon>
        <taxon>Pentapetalae</taxon>
        <taxon>rosids</taxon>
        <taxon>fabids</taxon>
        <taxon>Malpighiales</taxon>
        <taxon>Rhizophoraceae</taxon>
        <taxon>Rhizophora</taxon>
    </lineage>
</organism>
<reference evidence="1" key="1">
    <citation type="submission" date="2018-02" db="EMBL/GenBank/DDBJ databases">
        <title>Rhizophora mucronata_Transcriptome.</title>
        <authorList>
            <person name="Meera S.P."/>
            <person name="Sreeshan A."/>
            <person name="Augustine A."/>
        </authorList>
    </citation>
    <scope>NUCLEOTIDE SEQUENCE</scope>
    <source>
        <tissue evidence="1">Leaf</tissue>
    </source>
</reference>
<dbReference type="EMBL" id="GGEC01089395">
    <property type="protein sequence ID" value="MBX69879.1"/>
    <property type="molecule type" value="Transcribed_RNA"/>
</dbReference>
<protein>
    <submittedName>
        <fullName evidence="1">Uncharacterized protein</fullName>
    </submittedName>
</protein>
<dbReference type="AlphaFoldDB" id="A0A2P2QS85"/>
<proteinExistence type="predicted"/>
<name>A0A2P2QS85_RHIMU</name>
<sequence>MFTFSNGFQKIICHNLPRKQPFTLTFSHLQMLNIPRRLTLCIIELLLQPKWICLEIDQGKQTFLCGLHVATLHKSEDGWR</sequence>
<accession>A0A2P2QS85</accession>
<evidence type="ECO:0000313" key="1">
    <source>
        <dbReference type="EMBL" id="MBX69879.1"/>
    </source>
</evidence>